<organism evidence="2 3">
    <name type="scientific">Tilletia laevis</name>
    <dbReference type="NCBI Taxonomy" id="157183"/>
    <lineage>
        <taxon>Eukaryota</taxon>
        <taxon>Fungi</taxon>
        <taxon>Dikarya</taxon>
        <taxon>Basidiomycota</taxon>
        <taxon>Ustilaginomycotina</taxon>
        <taxon>Exobasidiomycetes</taxon>
        <taxon>Tilletiales</taxon>
        <taxon>Tilletiaceae</taxon>
        <taxon>Tilletia</taxon>
    </lineage>
</organism>
<reference evidence="2 3" key="1">
    <citation type="submission" date="2020-10" db="EMBL/GenBank/DDBJ databases">
        <authorList>
            <person name="Sedaghatjoo S."/>
        </authorList>
    </citation>
    <scope>NUCLEOTIDE SEQUENCE [LARGE SCALE GENOMIC DNA]</scope>
    <source>
        <strain evidence="2 3">LLFL</strain>
    </source>
</reference>
<evidence type="ECO:0000313" key="2">
    <source>
        <dbReference type="EMBL" id="CAD6932289.1"/>
    </source>
</evidence>
<accession>A0A9N8LZ99</accession>
<gene>
    <name evidence="2" type="ORF">JKILLFL_G1086</name>
</gene>
<sequence length="148" mass="15753">MSSSTALSIPAQRSSTSRSMTLNISSDDSSDDADGDEDGTTARQKEGRSGEEGPAAAAQKGSAATESGREATAAPDALKEPSASAQETKLAAPLYEDDIPLSRAAKASKFGWTVAEGYEGFKYLSSFWKAGKIKESWLIPRWQQDQRT</sequence>
<protein>
    <submittedName>
        <fullName evidence="2">Uncharacterized protein</fullName>
    </submittedName>
</protein>
<dbReference type="AlphaFoldDB" id="A0A9N8LZ99"/>
<keyword evidence="3" id="KW-1185">Reference proteome</keyword>
<feature type="region of interest" description="Disordered" evidence="1">
    <location>
        <begin position="1"/>
        <end position="89"/>
    </location>
</feature>
<name>A0A9N8LZ99_9BASI</name>
<evidence type="ECO:0000256" key="1">
    <source>
        <dbReference type="SAM" id="MobiDB-lite"/>
    </source>
</evidence>
<comment type="caution">
    <text evidence="2">The sequence shown here is derived from an EMBL/GenBank/DDBJ whole genome shotgun (WGS) entry which is preliminary data.</text>
</comment>
<feature type="compositionally biased region" description="Polar residues" evidence="1">
    <location>
        <begin position="1"/>
        <end position="24"/>
    </location>
</feature>
<feature type="compositionally biased region" description="Acidic residues" evidence="1">
    <location>
        <begin position="28"/>
        <end position="39"/>
    </location>
</feature>
<evidence type="ECO:0000313" key="3">
    <source>
        <dbReference type="Proteomes" id="UP000836404"/>
    </source>
</evidence>
<dbReference type="Proteomes" id="UP000836404">
    <property type="component" value="Unassembled WGS sequence"/>
</dbReference>
<feature type="compositionally biased region" description="Low complexity" evidence="1">
    <location>
        <begin position="55"/>
        <end position="64"/>
    </location>
</feature>
<proteinExistence type="predicted"/>
<dbReference type="EMBL" id="CAJHJF010003004">
    <property type="protein sequence ID" value="CAD6932289.1"/>
    <property type="molecule type" value="Genomic_DNA"/>
</dbReference>